<dbReference type="GO" id="GO:0016787">
    <property type="term" value="F:hydrolase activity"/>
    <property type="evidence" value="ECO:0007669"/>
    <property type="project" value="InterPro"/>
</dbReference>
<evidence type="ECO:0000313" key="2">
    <source>
        <dbReference type="EMBL" id="RCV11960.1"/>
    </source>
</evidence>
<name>A0A368Q409_SETIT</name>
<reference evidence="2" key="1">
    <citation type="journal article" date="2012" name="Nat. Biotechnol.">
        <title>Reference genome sequence of the model plant Setaria.</title>
        <authorList>
            <person name="Bennetzen J.L."/>
            <person name="Schmutz J."/>
            <person name="Wang H."/>
            <person name="Percifield R."/>
            <person name="Hawkins J."/>
            <person name="Pontaroli A.C."/>
            <person name="Estep M."/>
            <person name="Feng L."/>
            <person name="Vaughn J.N."/>
            <person name="Grimwood J."/>
            <person name="Jenkins J."/>
            <person name="Barry K."/>
            <person name="Lindquist E."/>
            <person name="Hellsten U."/>
            <person name="Deshpande S."/>
            <person name="Wang X."/>
            <person name="Wu X."/>
            <person name="Mitros T."/>
            <person name="Triplett J."/>
            <person name="Yang X."/>
            <person name="Ye C.Y."/>
            <person name="Mauro-Herrera M."/>
            <person name="Wang L."/>
            <person name="Li P."/>
            <person name="Sharma M."/>
            <person name="Sharma R."/>
            <person name="Ronald P.C."/>
            <person name="Panaud O."/>
            <person name="Kellogg E.A."/>
            <person name="Brutnell T.P."/>
            <person name="Doust A.N."/>
            <person name="Tuskan G.A."/>
            <person name="Rokhsar D."/>
            <person name="Devos K.M."/>
        </authorList>
    </citation>
    <scope>NUCLEOTIDE SEQUENCE [LARGE SCALE GENOMIC DNA]</scope>
    <source>
        <strain evidence="2">Yugu1</strain>
    </source>
</reference>
<evidence type="ECO:0000259" key="1">
    <source>
        <dbReference type="Pfam" id="PF07859"/>
    </source>
</evidence>
<reference evidence="2" key="2">
    <citation type="submission" date="2015-07" db="EMBL/GenBank/DDBJ databases">
        <authorList>
            <person name="Noorani M."/>
        </authorList>
    </citation>
    <scope>NUCLEOTIDE SEQUENCE</scope>
    <source>
        <strain evidence="2">Yugu1</strain>
    </source>
</reference>
<dbReference type="KEGG" id="sita:101758183"/>
<proteinExistence type="predicted"/>
<dbReference type="PANTHER" id="PTHR23024">
    <property type="entry name" value="ARYLACETAMIDE DEACETYLASE"/>
    <property type="match status" value="1"/>
</dbReference>
<dbReference type="PANTHER" id="PTHR23024:SF407">
    <property type="entry name" value="ALPHA_BETA HYDROLASE FOLD-3 DOMAIN-CONTAINING PROTEIN"/>
    <property type="match status" value="1"/>
</dbReference>
<accession>A0A368Q409</accession>
<protein>
    <recommendedName>
        <fullName evidence="1">Alpha/beta hydrolase fold-3 domain-containing protein</fullName>
    </recommendedName>
</protein>
<dbReference type="InterPro" id="IPR029058">
    <property type="entry name" value="AB_hydrolase_fold"/>
</dbReference>
<dbReference type="EMBL" id="CM003529">
    <property type="protein sequence ID" value="RCV11960.1"/>
    <property type="molecule type" value="Genomic_DNA"/>
</dbReference>
<dbReference type="InterPro" id="IPR050466">
    <property type="entry name" value="Carboxylest/Gibb_receptor"/>
</dbReference>
<dbReference type="InterPro" id="IPR013094">
    <property type="entry name" value="AB_hydrolase_3"/>
</dbReference>
<sequence length="322" mass="33836">MDSGGGEVVYSCAYFRLYKDGHVDRGGVADTAPAGFDAETGVTSKDVAIDAATGVAARLYLPPAVQPATATAAAAAKLPVLVFFHGGYFVVGSPYHPLFHRYVNSLAAAARVVAVSVRYRLAPEHRLPAAYDDSWAALSWVASGADPWLADHGDLGRIFLSGVSAGANIAHNMAIAAGVSGLRAGTGTPARIEGVILLHPSFASEQKMEGEDEEFWQSNKDRWAVIFPGADGGLDDPSINPMAAGAPSLAKLAGERLLVSTASEDPRAPRGRAYCDAVRDSGWRGELECFESQGGHGFFVPDHGSREAAKLMDRVVDFLGGH</sequence>
<dbReference type="AlphaFoldDB" id="A0A368Q409"/>
<feature type="domain" description="Alpha/beta hydrolase fold-3" evidence="1">
    <location>
        <begin position="81"/>
        <end position="299"/>
    </location>
</feature>
<organism evidence="2">
    <name type="scientific">Setaria italica</name>
    <name type="common">Foxtail millet</name>
    <name type="synonym">Panicum italicum</name>
    <dbReference type="NCBI Taxonomy" id="4555"/>
    <lineage>
        <taxon>Eukaryota</taxon>
        <taxon>Viridiplantae</taxon>
        <taxon>Streptophyta</taxon>
        <taxon>Embryophyta</taxon>
        <taxon>Tracheophyta</taxon>
        <taxon>Spermatophyta</taxon>
        <taxon>Magnoliopsida</taxon>
        <taxon>Liliopsida</taxon>
        <taxon>Poales</taxon>
        <taxon>Poaceae</taxon>
        <taxon>PACMAD clade</taxon>
        <taxon>Panicoideae</taxon>
        <taxon>Panicodae</taxon>
        <taxon>Paniceae</taxon>
        <taxon>Cenchrinae</taxon>
        <taxon>Setaria</taxon>
    </lineage>
</organism>
<dbReference type="Pfam" id="PF07859">
    <property type="entry name" value="Abhydrolase_3"/>
    <property type="match status" value="1"/>
</dbReference>
<dbReference type="SUPFAM" id="SSF53474">
    <property type="entry name" value="alpha/beta-Hydrolases"/>
    <property type="match status" value="1"/>
</dbReference>
<gene>
    <name evidence="2" type="ORF">SETIT_2G229100v2</name>
</gene>
<dbReference type="Gene3D" id="3.40.50.1820">
    <property type="entry name" value="alpha/beta hydrolase"/>
    <property type="match status" value="1"/>
</dbReference>
<dbReference type="OrthoDB" id="408631at2759"/>